<feature type="compositionally biased region" description="Polar residues" evidence="3">
    <location>
        <begin position="946"/>
        <end position="956"/>
    </location>
</feature>
<reference evidence="6" key="1">
    <citation type="submission" date="2023-06" db="EMBL/GenBank/DDBJ databases">
        <authorList>
            <person name="Delattre M."/>
        </authorList>
    </citation>
    <scope>NUCLEOTIDE SEQUENCE</scope>
    <source>
        <strain evidence="6">AF72</strain>
    </source>
</reference>
<accession>A0AA36CLN9</accession>
<dbReference type="Proteomes" id="UP001177023">
    <property type="component" value="Unassembled WGS sequence"/>
</dbReference>
<feature type="domain" description="SH3" evidence="4">
    <location>
        <begin position="89"/>
        <end position="150"/>
    </location>
</feature>
<dbReference type="InterPro" id="IPR035899">
    <property type="entry name" value="DBL_dom_sf"/>
</dbReference>
<feature type="domain" description="SH3" evidence="4">
    <location>
        <begin position="12"/>
        <end position="71"/>
    </location>
</feature>
<comment type="caution">
    <text evidence="6">The sequence shown here is derived from an EMBL/GenBank/DDBJ whole genome shotgun (WGS) entry which is preliminary data.</text>
</comment>
<proteinExistence type="predicted"/>
<dbReference type="InterPro" id="IPR001452">
    <property type="entry name" value="SH3_domain"/>
</dbReference>
<dbReference type="InterPro" id="IPR036028">
    <property type="entry name" value="SH3-like_dom_sf"/>
</dbReference>
<feature type="compositionally biased region" description="Polar residues" evidence="3">
    <location>
        <begin position="871"/>
        <end position="883"/>
    </location>
</feature>
<dbReference type="Pfam" id="PF00621">
    <property type="entry name" value="RhoGEF"/>
    <property type="match status" value="1"/>
</dbReference>
<dbReference type="SUPFAM" id="SSF103657">
    <property type="entry name" value="BAR/IMD domain-like"/>
    <property type="match status" value="1"/>
</dbReference>
<keyword evidence="7" id="KW-1185">Reference proteome</keyword>
<feature type="region of interest" description="Disordered" evidence="3">
    <location>
        <begin position="932"/>
        <end position="1026"/>
    </location>
</feature>
<feature type="non-terminal residue" evidence="6">
    <location>
        <position position="1134"/>
    </location>
</feature>
<dbReference type="Gene3D" id="2.30.30.40">
    <property type="entry name" value="SH3 Domains"/>
    <property type="match status" value="3"/>
</dbReference>
<name>A0AA36CLN9_9BILA</name>
<gene>
    <name evidence="6" type="ORF">MSPICULIGERA_LOCUS9797</name>
</gene>
<feature type="compositionally biased region" description="Low complexity" evidence="3">
    <location>
        <begin position="672"/>
        <end position="682"/>
    </location>
</feature>
<evidence type="ECO:0000313" key="6">
    <source>
        <dbReference type="EMBL" id="CAJ0571388.1"/>
    </source>
</evidence>
<feature type="domain" description="SH3" evidence="4">
    <location>
        <begin position="1072"/>
        <end position="1134"/>
    </location>
</feature>
<feature type="domain" description="DH" evidence="5">
    <location>
        <begin position="234"/>
        <end position="381"/>
    </location>
</feature>
<keyword evidence="1 2" id="KW-0728">SH3 domain</keyword>
<organism evidence="6 7">
    <name type="scientific">Mesorhabditis spiculigera</name>
    <dbReference type="NCBI Taxonomy" id="96644"/>
    <lineage>
        <taxon>Eukaryota</taxon>
        <taxon>Metazoa</taxon>
        <taxon>Ecdysozoa</taxon>
        <taxon>Nematoda</taxon>
        <taxon>Chromadorea</taxon>
        <taxon>Rhabditida</taxon>
        <taxon>Rhabditina</taxon>
        <taxon>Rhabditomorpha</taxon>
        <taxon>Rhabditoidea</taxon>
        <taxon>Rhabditidae</taxon>
        <taxon>Mesorhabditinae</taxon>
        <taxon>Mesorhabditis</taxon>
    </lineage>
</organism>
<evidence type="ECO:0000256" key="3">
    <source>
        <dbReference type="SAM" id="MobiDB-lite"/>
    </source>
</evidence>
<protein>
    <submittedName>
        <fullName evidence="6">Uncharacterized protein</fullName>
    </submittedName>
</protein>
<evidence type="ECO:0000259" key="4">
    <source>
        <dbReference type="PROSITE" id="PS50002"/>
    </source>
</evidence>
<feature type="region of interest" description="Disordered" evidence="3">
    <location>
        <begin position="662"/>
        <end position="682"/>
    </location>
</feature>
<dbReference type="InterPro" id="IPR051492">
    <property type="entry name" value="Dynamin-Rho_GEF"/>
</dbReference>
<dbReference type="Pfam" id="PF00018">
    <property type="entry name" value="SH3_1"/>
    <property type="match status" value="2"/>
</dbReference>
<dbReference type="GO" id="GO:0005737">
    <property type="term" value="C:cytoplasm"/>
    <property type="evidence" value="ECO:0007669"/>
    <property type="project" value="TreeGrafter"/>
</dbReference>
<dbReference type="Gene3D" id="1.20.900.10">
    <property type="entry name" value="Dbl homology (DH) domain"/>
    <property type="match status" value="1"/>
</dbReference>
<dbReference type="PANTHER" id="PTHR22834">
    <property type="entry name" value="NUCLEAR FUSION PROTEIN FUS2"/>
    <property type="match status" value="1"/>
</dbReference>
<dbReference type="InterPro" id="IPR027267">
    <property type="entry name" value="AH/BAR_dom_sf"/>
</dbReference>
<dbReference type="PANTHER" id="PTHR22834:SF20">
    <property type="entry name" value="SH3 DOMAIN-CONTAINING PROTEIN"/>
    <property type="match status" value="1"/>
</dbReference>
<evidence type="ECO:0000259" key="5">
    <source>
        <dbReference type="PROSITE" id="PS50010"/>
    </source>
</evidence>
<dbReference type="EMBL" id="CATQJA010002560">
    <property type="protein sequence ID" value="CAJ0571388.1"/>
    <property type="molecule type" value="Genomic_DNA"/>
</dbReference>
<dbReference type="SMART" id="SM00325">
    <property type="entry name" value="RhoGEF"/>
    <property type="match status" value="1"/>
</dbReference>
<feature type="compositionally biased region" description="Polar residues" evidence="3">
    <location>
        <begin position="966"/>
        <end position="976"/>
    </location>
</feature>
<sequence>MSARSTHTMNENIGPYGRSLYPFQGEFTNELSFGANEIVKLIRRVDTEWMEGEVNGQTGIFPANYVQIVVDFPSAPLNGTPNGGSKDDDGIGVATVKHAFEGREADELTVQAGDSVRVLRMVDNEWAQCREPLSDTVGIIPIAFLEMYLDDDVEEMAENVQDTMSSTNAWNSSSLSGSSAPPAFSGSFDRPLGSQISNDFGLNHTGGSSSWARFDDWDMAKEPDAVTQTSKLSEKYKRVLSNGIPQLVELSLLLADTLKMDLEEPVERQKIGEIFMNMQKMFTHAYGFFFRNIEYIHAVVENKSDKKLQAAMTEVLGWMRTYGSFCFDVPTAVSRPVHRALKYPLFLSEIIKYTSTTHPDHPKLLEAFKQMSNLGQKMNESKRRKELMFQTVDSPQAEVLLSRKYSEEQSATLTQKLSRLSVHSVVKKSNRFKYRMGSAIGILHLTRDPDFEQMVSELDQCERRLVRFNYQLVIYQKKLQHDMKRQIEVLIVAPNASRMPEKAAMQQLKPFFEILQEFVKETNYKVKDDCLKAIRVIPKRLIAKRNDKLMDYEAAKSGAKLAEEMNARFRDFDALNQQVKTTVPKVIDVMNQVLKNGMATLEEMDAGLMRTLKDRFELEQQRSTHLLITPSTICFVDLMDKNRLNPLRQISTKAVSNLRPLKSSMKKRAKEASTSSATPATTPKIIPTFASQASLDEIWKGAAAPPPAPPVERRFRGQTDAEKKVLLEKADARGRRSDVFRCVSEWPASLEAREASEKTGRMLIVKTGDAVLAVRKEERGLWYCYNGFYNGLLPSGILMPFYERPGTNIGEPFADFGLLEQRAAVATERPKSTPPVKNTNNLIDLLDDIIPPSTSVAPLQPQVLQPTPTRSLYPSLTGQQQQAPKPVAVNEPPPINWGATSMPAATPSSNNGFDAFAQPLAPIQTNSLFDSISSVPLQPSPAPSMQALTPTMTSSGGLPPMHPQPNGASSRGTNRHSINDDGFSWDSFNSTPLSKMRSESPQPLVPSRPTYDQPPAMPVYEQPPALSASNPFAAMQQQQGPPLASYDQPPLEPQPLSARVAPQLPQNSGAQKTHPMVMAEYDFQPVGDNQLLIREGERLQLLQRHDDDGNTEWFLVKRASGEQGYVPAAYLKDL</sequence>
<dbReference type="SMART" id="SM00326">
    <property type="entry name" value="SH3"/>
    <property type="match status" value="3"/>
</dbReference>
<evidence type="ECO:0000256" key="2">
    <source>
        <dbReference type="PROSITE-ProRule" id="PRU00192"/>
    </source>
</evidence>
<evidence type="ECO:0000256" key="1">
    <source>
        <dbReference type="ARBA" id="ARBA00022443"/>
    </source>
</evidence>
<evidence type="ECO:0000313" key="7">
    <source>
        <dbReference type="Proteomes" id="UP001177023"/>
    </source>
</evidence>
<dbReference type="InterPro" id="IPR000219">
    <property type="entry name" value="DH_dom"/>
</dbReference>
<feature type="region of interest" description="Disordered" evidence="3">
    <location>
        <begin position="871"/>
        <end position="916"/>
    </location>
</feature>
<dbReference type="AlphaFoldDB" id="A0AA36CLN9"/>
<dbReference type="GO" id="GO:0005085">
    <property type="term" value="F:guanyl-nucleotide exchange factor activity"/>
    <property type="evidence" value="ECO:0007669"/>
    <property type="project" value="InterPro"/>
</dbReference>
<dbReference type="CDD" id="cd00174">
    <property type="entry name" value="SH3"/>
    <property type="match status" value="1"/>
</dbReference>
<dbReference type="Gene3D" id="1.20.1270.60">
    <property type="entry name" value="Arfaptin homology (AH) domain/BAR domain"/>
    <property type="match status" value="1"/>
</dbReference>
<dbReference type="SUPFAM" id="SSF50044">
    <property type="entry name" value="SH3-domain"/>
    <property type="match status" value="3"/>
</dbReference>
<dbReference type="PROSITE" id="PS50002">
    <property type="entry name" value="SH3"/>
    <property type="match status" value="3"/>
</dbReference>
<dbReference type="Pfam" id="PF14604">
    <property type="entry name" value="SH3_9"/>
    <property type="match status" value="1"/>
</dbReference>
<dbReference type="SUPFAM" id="SSF48065">
    <property type="entry name" value="DBL homology domain (DH-domain)"/>
    <property type="match status" value="1"/>
</dbReference>
<dbReference type="PROSITE" id="PS50010">
    <property type="entry name" value="DH_2"/>
    <property type="match status" value="1"/>
</dbReference>